<dbReference type="Pfam" id="PF00849">
    <property type="entry name" value="PseudoU_synth_2"/>
    <property type="match status" value="1"/>
</dbReference>
<name>A0ABV7AB28_9BACI</name>
<dbReference type="PANTHER" id="PTHR21600">
    <property type="entry name" value="MITOCHONDRIAL RNA PSEUDOURIDINE SYNTHASE"/>
    <property type="match status" value="1"/>
</dbReference>
<dbReference type="EC" id="5.4.99.-" evidence="4"/>
<dbReference type="InterPro" id="IPR006145">
    <property type="entry name" value="PsdUridine_synth_RsuA/RluA"/>
</dbReference>
<dbReference type="PROSITE" id="PS01129">
    <property type="entry name" value="PSI_RLU"/>
    <property type="match status" value="1"/>
</dbReference>
<dbReference type="PROSITE" id="PS50889">
    <property type="entry name" value="S4"/>
    <property type="match status" value="1"/>
</dbReference>
<evidence type="ECO:0000256" key="1">
    <source>
        <dbReference type="ARBA" id="ARBA00000073"/>
    </source>
</evidence>
<dbReference type="GO" id="GO:0016853">
    <property type="term" value="F:isomerase activity"/>
    <property type="evidence" value="ECO:0007669"/>
    <property type="project" value="UniProtKB-KW"/>
</dbReference>
<evidence type="ECO:0000256" key="4">
    <source>
        <dbReference type="RuleBase" id="RU362028"/>
    </source>
</evidence>
<evidence type="ECO:0000313" key="6">
    <source>
        <dbReference type="EMBL" id="MFC2949910.1"/>
    </source>
</evidence>
<feature type="domain" description="Pseudouridine synthase RsuA/RluA-like" evidence="5">
    <location>
        <begin position="86"/>
        <end position="237"/>
    </location>
</feature>
<evidence type="ECO:0000256" key="3">
    <source>
        <dbReference type="PROSITE-ProRule" id="PRU00182"/>
    </source>
</evidence>
<organism evidence="6 7">
    <name type="scientific">Virgibacillus sediminis</name>
    <dbReference type="NCBI Taxonomy" id="202260"/>
    <lineage>
        <taxon>Bacteria</taxon>
        <taxon>Bacillati</taxon>
        <taxon>Bacillota</taxon>
        <taxon>Bacilli</taxon>
        <taxon>Bacillales</taxon>
        <taxon>Bacillaceae</taxon>
        <taxon>Virgibacillus</taxon>
    </lineage>
</organism>
<evidence type="ECO:0000313" key="7">
    <source>
        <dbReference type="Proteomes" id="UP001595387"/>
    </source>
</evidence>
<accession>A0ABV7AB28</accession>
<comment type="catalytic activity">
    <reaction evidence="1 4">
        <text>a uridine in RNA = a pseudouridine in RNA</text>
        <dbReference type="Rhea" id="RHEA:48348"/>
        <dbReference type="Rhea" id="RHEA-COMP:12068"/>
        <dbReference type="Rhea" id="RHEA-COMP:12069"/>
        <dbReference type="ChEBI" id="CHEBI:65314"/>
        <dbReference type="ChEBI" id="CHEBI:65315"/>
    </reaction>
</comment>
<comment type="similarity">
    <text evidence="2 4">Belongs to the pseudouridine synthase RluA family.</text>
</comment>
<evidence type="ECO:0000256" key="2">
    <source>
        <dbReference type="ARBA" id="ARBA00010876"/>
    </source>
</evidence>
<dbReference type="SUPFAM" id="SSF55120">
    <property type="entry name" value="Pseudouridine synthase"/>
    <property type="match status" value="1"/>
</dbReference>
<keyword evidence="4 6" id="KW-0413">Isomerase</keyword>
<comment type="function">
    <text evidence="4">Responsible for synthesis of pseudouridine from uracil.</text>
</comment>
<dbReference type="InterPro" id="IPR050188">
    <property type="entry name" value="RluA_PseudoU_synthase"/>
</dbReference>
<evidence type="ECO:0000259" key="5">
    <source>
        <dbReference type="Pfam" id="PF00849"/>
    </source>
</evidence>
<comment type="caution">
    <text evidence="6">The sequence shown here is derived from an EMBL/GenBank/DDBJ whole genome shotgun (WGS) entry which is preliminary data.</text>
</comment>
<keyword evidence="7" id="KW-1185">Reference proteome</keyword>
<reference evidence="7" key="1">
    <citation type="journal article" date="2019" name="Int. J. Syst. Evol. Microbiol.">
        <title>The Global Catalogue of Microorganisms (GCM) 10K type strain sequencing project: providing services to taxonomists for standard genome sequencing and annotation.</title>
        <authorList>
            <consortium name="The Broad Institute Genomics Platform"/>
            <consortium name="The Broad Institute Genome Sequencing Center for Infectious Disease"/>
            <person name="Wu L."/>
            <person name="Ma J."/>
        </authorList>
    </citation>
    <scope>NUCLEOTIDE SEQUENCE [LARGE SCALE GENOMIC DNA]</scope>
    <source>
        <strain evidence="7">KCTC 13193</strain>
    </source>
</reference>
<keyword evidence="3" id="KW-0694">RNA-binding</keyword>
<dbReference type="Proteomes" id="UP001595387">
    <property type="component" value="Unassembled WGS sequence"/>
</dbReference>
<dbReference type="InterPro" id="IPR006224">
    <property type="entry name" value="PsdUridine_synth_RluA-like_CS"/>
</dbReference>
<dbReference type="RefSeq" id="WP_390307874.1">
    <property type="nucleotide sequence ID" value="NZ_JBHRRZ010000039.1"/>
</dbReference>
<dbReference type="EMBL" id="JBHRRZ010000039">
    <property type="protein sequence ID" value="MFC2949910.1"/>
    <property type="molecule type" value="Genomic_DNA"/>
</dbReference>
<dbReference type="InterPro" id="IPR020103">
    <property type="entry name" value="PsdUridine_synth_cat_dom_sf"/>
</dbReference>
<dbReference type="CDD" id="cd02869">
    <property type="entry name" value="PseudoU_synth_RluA_like"/>
    <property type="match status" value="1"/>
</dbReference>
<sequence>MRWQIDEQYSGLVIRDYLQKVHGFSRSILKAVKFDGGEITVNGRRQTVRFVLSAGDELEISLPREVVGENLQPIEMDIAIIYEDEDIIVVDKPAGTPVMPSVNHPKYSIANGLLAYYQKNDIPYTIHVVTRLDRDTSGLMLIAKHRLSHSLLAVSQKTGKVHRRYCAVVEGLLERKEGTIDLPIDRKKGSIIERTVAPEGKRAVTHYRLLSSHEQHSLAEVKLETGRTHQIRVHFAHLGHPLAGDDLYGGSTGLIGRQALHCHQLVFNHPLTQEELSFTSMIPEEIAMLVNRQNS</sequence>
<gene>
    <name evidence="6" type="ORF">ACFODW_16425</name>
</gene>
<dbReference type="InterPro" id="IPR006225">
    <property type="entry name" value="PsdUridine_synth_RluC/D"/>
</dbReference>
<dbReference type="NCBIfam" id="TIGR00005">
    <property type="entry name" value="rluA_subfam"/>
    <property type="match status" value="1"/>
</dbReference>
<proteinExistence type="inferred from homology"/>
<protein>
    <recommendedName>
        <fullName evidence="4">Pseudouridine synthase</fullName>
        <ecNumber evidence="4">5.4.99.-</ecNumber>
    </recommendedName>
</protein>
<dbReference type="Gene3D" id="3.30.2350.10">
    <property type="entry name" value="Pseudouridine synthase"/>
    <property type="match status" value="1"/>
</dbReference>
<dbReference type="PANTHER" id="PTHR21600:SF35">
    <property type="entry name" value="PSEUDOURIDINE SYNTHASE"/>
    <property type="match status" value="1"/>
</dbReference>